<comment type="caution">
    <text evidence="12">The sequence shown here is derived from an EMBL/GenBank/DDBJ whole genome shotgun (WGS) entry which is preliminary data.</text>
</comment>
<dbReference type="PANTHER" id="PTHR10815">
    <property type="entry name" value="METHYLATED-DNA--PROTEIN-CYSTEINE METHYLTRANSFERASE"/>
    <property type="match status" value="1"/>
</dbReference>
<dbReference type="PANTHER" id="PTHR10815:SF5">
    <property type="entry name" value="METHYLATED-DNA--PROTEIN-CYSTEINE METHYLTRANSFERASE"/>
    <property type="match status" value="1"/>
</dbReference>
<comment type="catalytic activity">
    <reaction evidence="1 9">
        <text>a 4-O-methyl-thymidine in DNA + L-cysteinyl-[protein] = a thymidine in DNA + S-methyl-L-cysteinyl-[protein]</text>
        <dbReference type="Rhea" id="RHEA:53428"/>
        <dbReference type="Rhea" id="RHEA-COMP:10131"/>
        <dbReference type="Rhea" id="RHEA-COMP:10132"/>
        <dbReference type="Rhea" id="RHEA-COMP:13555"/>
        <dbReference type="Rhea" id="RHEA-COMP:13556"/>
        <dbReference type="ChEBI" id="CHEBI:29950"/>
        <dbReference type="ChEBI" id="CHEBI:82612"/>
        <dbReference type="ChEBI" id="CHEBI:137386"/>
        <dbReference type="ChEBI" id="CHEBI:137387"/>
        <dbReference type="EC" id="2.1.1.63"/>
    </reaction>
</comment>
<dbReference type="InterPro" id="IPR023546">
    <property type="entry name" value="MGMT"/>
</dbReference>
<dbReference type="InterPro" id="IPR008332">
    <property type="entry name" value="MethylG_MeTrfase_N"/>
</dbReference>
<evidence type="ECO:0000256" key="6">
    <source>
        <dbReference type="ARBA" id="ARBA00022763"/>
    </source>
</evidence>
<dbReference type="InterPro" id="IPR036217">
    <property type="entry name" value="MethylDNA_cys_MeTrfase_DNAb"/>
</dbReference>
<accession>A0A852TU65</accession>
<dbReference type="GO" id="GO:0003908">
    <property type="term" value="F:methylated-DNA-[protein]-cysteine S-methyltransferase activity"/>
    <property type="evidence" value="ECO:0007669"/>
    <property type="project" value="UniProtKB-UniRule"/>
</dbReference>
<name>A0A852TU65_9ACTN</name>
<keyword evidence="3 9" id="KW-0963">Cytoplasm</keyword>
<dbReference type="Pfam" id="PF02870">
    <property type="entry name" value="Methyltransf_1N"/>
    <property type="match status" value="1"/>
</dbReference>
<dbReference type="SUPFAM" id="SSF53155">
    <property type="entry name" value="Methylated DNA-protein cysteine methyltransferase domain"/>
    <property type="match status" value="1"/>
</dbReference>
<evidence type="ECO:0000256" key="8">
    <source>
        <dbReference type="ARBA" id="ARBA00049348"/>
    </source>
</evidence>
<comment type="miscellaneous">
    <text evidence="9">This enzyme catalyzes only one turnover and therefore is not strictly catalytic. According to one definition, an enzyme is a biocatalyst that acts repeatedly and over many reaction cycles.</text>
</comment>
<evidence type="ECO:0000256" key="1">
    <source>
        <dbReference type="ARBA" id="ARBA00001286"/>
    </source>
</evidence>
<evidence type="ECO:0000313" key="12">
    <source>
        <dbReference type="EMBL" id="NYE47478.1"/>
    </source>
</evidence>
<proteinExistence type="inferred from homology"/>
<protein>
    <recommendedName>
        <fullName evidence="9">Methylated-DNA--protein-cysteine methyltransferase</fullName>
        <ecNumber evidence="9">2.1.1.63</ecNumber>
    </recommendedName>
    <alternativeName>
        <fullName evidence="9">6-O-methylguanine-DNA methyltransferase</fullName>
        <shortName evidence="9">MGMT</shortName>
    </alternativeName>
    <alternativeName>
        <fullName evidence="9">O-6-methylguanine-DNA-alkyltransferase</fullName>
    </alternativeName>
</protein>
<dbReference type="InterPro" id="IPR001497">
    <property type="entry name" value="MethylDNA_cys_MeTrfase_AS"/>
</dbReference>
<gene>
    <name evidence="12" type="ORF">HDA32_002598</name>
</gene>
<dbReference type="PROSITE" id="PS00374">
    <property type="entry name" value="MGMT"/>
    <property type="match status" value="1"/>
</dbReference>
<keyword evidence="4 9" id="KW-0489">Methyltransferase</keyword>
<keyword evidence="6 9" id="KW-0227">DNA damage</keyword>
<feature type="domain" description="Methylated-DNA-[protein]-cysteine S-methyltransferase DNA binding" evidence="10">
    <location>
        <begin position="76"/>
        <end position="157"/>
    </location>
</feature>
<dbReference type="SUPFAM" id="SSF46767">
    <property type="entry name" value="Methylated DNA-protein cysteine methyltransferase, C-terminal domain"/>
    <property type="match status" value="1"/>
</dbReference>
<evidence type="ECO:0000256" key="5">
    <source>
        <dbReference type="ARBA" id="ARBA00022679"/>
    </source>
</evidence>
<evidence type="ECO:0000259" key="11">
    <source>
        <dbReference type="Pfam" id="PF02870"/>
    </source>
</evidence>
<dbReference type="AlphaFoldDB" id="A0A852TU65"/>
<evidence type="ECO:0000256" key="2">
    <source>
        <dbReference type="ARBA" id="ARBA00008711"/>
    </source>
</evidence>
<reference evidence="12 13" key="1">
    <citation type="submission" date="2020-07" db="EMBL/GenBank/DDBJ databases">
        <title>Sequencing the genomes of 1000 actinobacteria strains.</title>
        <authorList>
            <person name="Klenk H.-P."/>
        </authorList>
    </citation>
    <scope>NUCLEOTIDE SEQUENCE [LARGE SCALE GENOMIC DNA]</scope>
    <source>
        <strain evidence="12 13">CXB654</strain>
    </source>
</reference>
<evidence type="ECO:0000256" key="7">
    <source>
        <dbReference type="ARBA" id="ARBA00023204"/>
    </source>
</evidence>
<feature type="domain" description="Methylguanine DNA methyltransferase ribonuclease-like" evidence="11">
    <location>
        <begin position="4"/>
        <end position="70"/>
    </location>
</feature>
<evidence type="ECO:0000256" key="4">
    <source>
        <dbReference type="ARBA" id="ARBA00022603"/>
    </source>
</evidence>
<keyword evidence="5 9" id="KW-0808">Transferase</keyword>
<dbReference type="GO" id="GO:0032259">
    <property type="term" value="P:methylation"/>
    <property type="evidence" value="ECO:0007669"/>
    <property type="project" value="UniProtKB-KW"/>
</dbReference>
<evidence type="ECO:0000256" key="9">
    <source>
        <dbReference type="HAMAP-Rule" id="MF_00772"/>
    </source>
</evidence>
<comment type="subcellular location">
    <subcellularLocation>
        <location evidence="9">Cytoplasm</location>
    </subcellularLocation>
</comment>
<dbReference type="InterPro" id="IPR036388">
    <property type="entry name" value="WH-like_DNA-bd_sf"/>
</dbReference>
<organism evidence="12 13">
    <name type="scientific">Spinactinospora alkalitolerans</name>
    <dbReference type="NCBI Taxonomy" id="687207"/>
    <lineage>
        <taxon>Bacteria</taxon>
        <taxon>Bacillati</taxon>
        <taxon>Actinomycetota</taxon>
        <taxon>Actinomycetes</taxon>
        <taxon>Streptosporangiales</taxon>
        <taxon>Nocardiopsidaceae</taxon>
        <taxon>Spinactinospora</taxon>
    </lineage>
</organism>
<comment type="catalytic activity">
    <reaction evidence="8 9">
        <text>a 6-O-methyl-2'-deoxyguanosine in DNA + L-cysteinyl-[protein] = S-methyl-L-cysteinyl-[protein] + a 2'-deoxyguanosine in DNA</text>
        <dbReference type="Rhea" id="RHEA:24000"/>
        <dbReference type="Rhea" id="RHEA-COMP:10131"/>
        <dbReference type="Rhea" id="RHEA-COMP:10132"/>
        <dbReference type="Rhea" id="RHEA-COMP:11367"/>
        <dbReference type="Rhea" id="RHEA-COMP:11368"/>
        <dbReference type="ChEBI" id="CHEBI:29950"/>
        <dbReference type="ChEBI" id="CHEBI:82612"/>
        <dbReference type="ChEBI" id="CHEBI:85445"/>
        <dbReference type="ChEBI" id="CHEBI:85448"/>
        <dbReference type="EC" id="2.1.1.63"/>
    </reaction>
</comment>
<dbReference type="InterPro" id="IPR014048">
    <property type="entry name" value="MethylDNA_cys_MeTrfase_DNA-bd"/>
</dbReference>
<dbReference type="NCBIfam" id="TIGR00589">
    <property type="entry name" value="ogt"/>
    <property type="match status" value="1"/>
</dbReference>
<dbReference type="FunFam" id="1.10.10.10:FF:000214">
    <property type="entry name" value="Methylated-DNA--protein-cysteine methyltransferase"/>
    <property type="match status" value="1"/>
</dbReference>
<feature type="active site" description="Nucleophile; methyl group acceptor" evidence="9">
    <location>
        <position position="129"/>
    </location>
</feature>
<dbReference type="Gene3D" id="1.10.10.10">
    <property type="entry name" value="Winged helix-like DNA-binding domain superfamily/Winged helix DNA-binding domain"/>
    <property type="match status" value="1"/>
</dbReference>
<dbReference type="InterPro" id="IPR036631">
    <property type="entry name" value="MGMT_N_sf"/>
</dbReference>
<dbReference type="Gene3D" id="3.30.160.70">
    <property type="entry name" value="Methylated DNA-protein cysteine methyltransferase domain"/>
    <property type="match status" value="1"/>
</dbReference>
<evidence type="ECO:0000259" key="10">
    <source>
        <dbReference type="Pfam" id="PF01035"/>
    </source>
</evidence>
<dbReference type="GO" id="GO:0005737">
    <property type="term" value="C:cytoplasm"/>
    <property type="evidence" value="ECO:0007669"/>
    <property type="project" value="UniProtKB-SubCell"/>
</dbReference>
<dbReference type="Pfam" id="PF01035">
    <property type="entry name" value="DNA_binding_1"/>
    <property type="match status" value="1"/>
</dbReference>
<keyword evidence="7 9" id="KW-0234">DNA repair</keyword>
<evidence type="ECO:0000313" key="13">
    <source>
        <dbReference type="Proteomes" id="UP000589036"/>
    </source>
</evidence>
<dbReference type="EC" id="2.1.1.63" evidence="9"/>
<dbReference type="EMBL" id="JACCCC010000001">
    <property type="protein sequence ID" value="NYE47478.1"/>
    <property type="molecule type" value="Genomic_DNA"/>
</dbReference>
<comment type="function">
    <text evidence="9">Involved in the cellular defense against the biological effects of O6-methylguanine (O6-MeG) and O4-methylthymine (O4-MeT) in DNA. Repairs the methylated nucleobase in DNA by stoichiometrically transferring the methyl group to a cysteine residue in the enzyme. This is a suicide reaction: the enzyme is irreversibly inactivated.</text>
</comment>
<keyword evidence="13" id="KW-1185">Reference proteome</keyword>
<dbReference type="CDD" id="cd06445">
    <property type="entry name" value="ATase"/>
    <property type="match status" value="1"/>
</dbReference>
<comment type="similarity">
    <text evidence="2 9">Belongs to the MGMT family.</text>
</comment>
<dbReference type="RefSeq" id="WP_179643412.1">
    <property type="nucleotide sequence ID" value="NZ_BAAAYY010000015.1"/>
</dbReference>
<dbReference type="HAMAP" id="MF_00772">
    <property type="entry name" value="OGT"/>
    <property type="match status" value="1"/>
</dbReference>
<evidence type="ECO:0000256" key="3">
    <source>
        <dbReference type="ARBA" id="ARBA00022490"/>
    </source>
</evidence>
<dbReference type="Proteomes" id="UP000589036">
    <property type="component" value="Unassembled WGS sequence"/>
</dbReference>
<sequence>MRTHTIIDSPVGALTLVATDGVLDGLYMRDHARMPDPATFGERAPTGFERAEEQLAEYFAGTRTAFTLDTAPRGTAFQRRVWDLVAAIPYGRTRSYAQLAEALGGGDHSVTRAVGTANGRNPLCVIVPCHRVVGSDGSLTGYAGGLARKRYLLDLEAPAEVRLF</sequence>
<dbReference type="GO" id="GO:0006307">
    <property type="term" value="P:DNA alkylation repair"/>
    <property type="evidence" value="ECO:0007669"/>
    <property type="project" value="UniProtKB-UniRule"/>
</dbReference>